<dbReference type="PANTHER" id="PTHR47209">
    <property type="entry name" value="OS06G0639500 PROTEIN"/>
    <property type="match status" value="1"/>
</dbReference>
<dbReference type="STRING" id="3988.B9RV88"/>
<protein>
    <recommendedName>
        <fullName evidence="1">DOG1 domain-containing protein</fullName>
    </recommendedName>
</protein>
<feature type="domain" description="DOG1" evidence="1">
    <location>
        <begin position="98"/>
        <end position="319"/>
    </location>
</feature>
<dbReference type="InterPro" id="IPR025422">
    <property type="entry name" value="TGA_domain"/>
</dbReference>
<dbReference type="InterPro" id="IPR053293">
    <property type="entry name" value="OCM_Kinase"/>
</dbReference>
<dbReference type="EMBL" id="EQ973818">
    <property type="protein sequence ID" value="EEF44821.1"/>
    <property type="molecule type" value="Genomic_DNA"/>
</dbReference>
<dbReference type="OMA" id="LMPKWAP"/>
<sequence>MGPNYNELNLILSVNSVLPVTFSFPVTKEQSREREEYQENILNVETTMKGAVPQTLMNLWEESEYEEQDEETECEDGGLDSMDEKVQCMTLHRAETSEELSSVKYGLWRQEQKTRAARLQKQLRARWEFEKLLQAQVNRFNSHYNCAMVPNRLKDVAEFLMPKWAPPHELTALTWLGEWRPSAILHLLRGLANSSSTSWASSLRGSTGTDRLLSQVINDIRIEEAIIDAEMAEIQATCVLHLPFAPLNSHQSHNAALSCIQAEFKKIERVITKAQQLRFKTLDLAVKKVLNQSDAAEFLVAFVGIQDLIHQFAEKQELPKRPASAHVKYLSHS</sequence>
<reference evidence="3" key="1">
    <citation type="journal article" date="2010" name="Nat. Biotechnol.">
        <title>Draft genome sequence of the oilseed species Ricinus communis.</title>
        <authorList>
            <person name="Chan A.P."/>
            <person name="Crabtree J."/>
            <person name="Zhao Q."/>
            <person name="Lorenzi H."/>
            <person name="Orvis J."/>
            <person name="Puiu D."/>
            <person name="Melake-Berhan A."/>
            <person name="Jones K.M."/>
            <person name="Redman J."/>
            <person name="Chen G."/>
            <person name="Cahoon E.B."/>
            <person name="Gedil M."/>
            <person name="Stanke M."/>
            <person name="Haas B.J."/>
            <person name="Wortman J.R."/>
            <person name="Fraser-Liggett C.M."/>
            <person name="Ravel J."/>
            <person name="Rabinowicz P.D."/>
        </authorList>
    </citation>
    <scope>NUCLEOTIDE SEQUENCE [LARGE SCALE GENOMIC DNA]</scope>
    <source>
        <strain evidence="3">cv. Hale</strain>
    </source>
</reference>
<dbReference type="PANTHER" id="PTHR47209:SF4">
    <property type="entry name" value="SEED DORMANCY CONTROL PROTEIN"/>
    <property type="match status" value="1"/>
</dbReference>
<evidence type="ECO:0000313" key="2">
    <source>
        <dbReference type="EMBL" id="EEF44821.1"/>
    </source>
</evidence>
<dbReference type="KEGG" id="rcu:8282358"/>
<name>B9RV88_RICCO</name>
<evidence type="ECO:0000259" key="1">
    <source>
        <dbReference type="PROSITE" id="PS51806"/>
    </source>
</evidence>
<gene>
    <name evidence="2" type="ORF">RCOM_0900840</name>
</gene>
<dbReference type="eggNOG" id="ENOG502QUAX">
    <property type="taxonomic scope" value="Eukaryota"/>
</dbReference>
<dbReference type="OrthoDB" id="1611096at2759"/>
<organism evidence="2 3">
    <name type="scientific">Ricinus communis</name>
    <name type="common">Castor bean</name>
    <dbReference type="NCBI Taxonomy" id="3988"/>
    <lineage>
        <taxon>Eukaryota</taxon>
        <taxon>Viridiplantae</taxon>
        <taxon>Streptophyta</taxon>
        <taxon>Embryophyta</taxon>
        <taxon>Tracheophyta</taxon>
        <taxon>Spermatophyta</taxon>
        <taxon>Magnoliopsida</taxon>
        <taxon>eudicotyledons</taxon>
        <taxon>Gunneridae</taxon>
        <taxon>Pentapetalae</taxon>
        <taxon>rosids</taxon>
        <taxon>fabids</taxon>
        <taxon>Malpighiales</taxon>
        <taxon>Euphorbiaceae</taxon>
        <taxon>Acalyphoideae</taxon>
        <taxon>Acalypheae</taxon>
        <taxon>Ricinus</taxon>
    </lineage>
</organism>
<accession>B9RV88</accession>
<proteinExistence type="predicted"/>
<dbReference type="InParanoid" id="B9RV88"/>
<dbReference type="GO" id="GO:0043565">
    <property type="term" value="F:sequence-specific DNA binding"/>
    <property type="evidence" value="ECO:0007669"/>
    <property type="project" value="InterPro"/>
</dbReference>
<dbReference type="GO" id="GO:0006351">
    <property type="term" value="P:DNA-templated transcription"/>
    <property type="evidence" value="ECO:0007669"/>
    <property type="project" value="InterPro"/>
</dbReference>
<dbReference type="AlphaFoldDB" id="B9RV88"/>
<keyword evidence="3" id="KW-1185">Reference proteome</keyword>
<dbReference type="Proteomes" id="UP000008311">
    <property type="component" value="Unassembled WGS sequence"/>
</dbReference>
<dbReference type="Pfam" id="PF14144">
    <property type="entry name" value="DOG1"/>
    <property type="match status" value="1"/>
</dbReference>
<dbReference type="PROSITE" id="PS51806">
    <property type="entry name" value="DOG1"/>
    <property type="match status" value="1"/>
</dbReference>
<evidence type="ECO:0000313" key="3">
    <source>
        <dbReference type="Proteomes" id="UP000008311"/>
    </source>
</evidence>